<dbReference type="Proteomes" id="UP000637239">
    <property type="component" value="Chromosome 4"/>
</dbReference>
<organism evidence="9 10">
    <name type="scientific">Aspergillus chevalieri</name>
    <name type="common">Eurotium chevalieri</name>
    <dbReference type="NCBI Taxonomy" id="182096"/>
    <lineage>
        <taxon>Eukaryota</taxon>
        <taxon>Fungi</taxon>
        <taxon>Dikarya</taxon>
        <taxon>Ascomycota</taxon>
        <taxon>Pezizomycotina</taxon>
        <taxon>Eurotiomycetes</taxon>
        <taxon>Eurotiomycetidae</taxon>
        <taxon>Eurotiales</taxon>
        <taxon>Aspergillaceae</taxon>
        <taxon>Aspergillus</taxon>
        <taxon>Aspergillus subgen. Aspergillus</taxon>
    </lineage>
</organism>
<feature type="compositionally biased region" description="Basic and acidic residues" evidence="7">
    <location>
        <begin position="132"/>
        <end position="150"/>
    </location>
</feature>
<dbReference type="InterPro" id="IPR001138">
    <property type="entry name" value="Zn2Cys6_DnaBD"/>
</dbReference>
<evidence type="ECO:0000256" key="2">
    <source>
        <dbReference type="ARBA" id="ARBA00023015"/>
    </source>
</evidence>
<dbReference type="RefSeq" id="XP_043136992.1">
    <property type="nucleotide sequence ID" value="XM_043279300.1"/>
</dbReference>
<dbReference type="EMBL" id="AP024419">
    <property type="protein sequence ID" value="BCR88470.1"/>
    <property type="molecule type" value="Genomic_DNA"/>
</dbReference>
<dbReference type="Pfam" id="PF04082">
    <property type="entry name" value="Fungal_trans"/>
    <property type="match status" value="1"/>
</dbReference>
<dbReference type="KEGG" id="ache:ACHE_41034S"/>
<feature type="region of interest" description="Disordered" evidence="7">
    <location>
        <begin position="1"/>
        <end position="29"/>
    </location>
</feature>
<dbReference type="GO" id="GO:0000981">
    <property type="term" value="F:DNA-binding transcription factor activity, RNA polymerase II-specific"/>
    <property type="evidence" value="ECO:0007669"/>
    <property type="project" value="InterPro"/>
</dbReference>
<keyword evidence="1" id="KW-0479">Metal-binding</keyword>
<accession>A0A7R7VPJ6</accession>
<reference evidence="9" key="2">
    <citation type="submission" date="2021-02" db="EMBL/GenBank/DDBJ databases">
        <title>Aspergillus chevalieri M1 genome sequence.</title>
        <authorList>
            <person name="Kadooka C."/>
            <person name="Mori K."/>
            <person name="Futagami T."/>
        </authorList>
    </citation>
    <scope>NUCLEOTIDE SEQUENCE</scope>
    <source>
        <strain evidence="9">M1</strain>
    </source>
</reference>
<keyword evidence="10" id="KW-1185">Reference proteome</keyword>
<dbReference type="SUPFAM" id="SSF57701">
    <property type="entry name" value="Zn2/Cys6 DNA-binding domain"/>
    <property type="match status" value="1"/>
</dbReference>
<evidence type="ECO:0000256" key="1">
    <source>
        <dbReference type="ARBA" id="ARBA00022723"/>
    </source>
</evidence>
<feature type="region of interest" description="Disordered" evidence="7">
    <location>
        <begin position="132"/>
        <end position="165"/>
    </location>
</feature>
<dbReference type="InterPro" id="IPR007219">
    <property type="entry name" value="XnlR_reg_dom"/>
</dbReference>
<dbReference type="PROSITE" id="PS50048">
    <property type="entry name" value="ZN2_CY6_FUNGAL_2"/>
    <property type="match status" value="1"/>
</dbReference>
<keyword evidence="4" id="KW-0804">Transcription</keyword>
<name>A0A7R7VPJ6_ASPCH</name>
<keyword evidence="5" id="KW-0539">Nucleus</keyword>
<evidence type="ECO:0000256" key="3">
    <source>
        <dbReference type="ARBA" id="ARBA00023125"/>
    </source>
</evidence>
<dbReference type="InterPro" id="IPR053187">
    <property type="entry name" value="Notoamide_regulator"/>
</dbReference>
<proteinExistence type="predicted"/>
<feature type="compositionally biased region" description="Basic and acidic residues" evidence="7">
    <location>
        <begin position="15"/>
        <end position="26"/>
    </location>
</feature>
<evidence type="ECO:0000256" key="7">
    <source>
        <dbReference type="SAM" id="MobiDB-lite"/>
    </source>
</evidence>
<dbReference type="CDD" id="cd00067">
    <property type="entry name" value="GAL4"/>
    <property type="match status" value="1"/>
</dbReference>
<dbReference type="Gene3D" id="4.10.240.10">
    <property type="entry name" value="Zn(2)-C6 fungal-type DNA-binding domain"/>
    <property type="match status" value="1"/>
</dbReference>
<evidence type="ECO:0000313" key="10">
    <source>
        <dbReference type="Proteomes" id="UP000637239"/>
    </source>
</evidence>
<dbReference type="GO" id="GO:0003677">
    <property type="term" value="F:DNA binding"/>
    <property type="evidence" value="ECO:0007669"/>
    <property type="project" value="UniProtKB-KW"/>
</dbReference>
<sequence length="617" mass="69638">MTDIHRPLAPVPRGTRRERNGDDARQQPRKRTNIGVACTACKARKLKCSGAPPCQNCLKNHVECTVDNTSDKRRKSGIKRKLETLEDRKDLLLNLVRTLRDSADRRVLHLLDLIRSDASLAEIQFYLDEDRPRGESEGKKVTPKSLEWEQKNGNGAQSESESPATRAVFEPEQLADVPIFDVPAAPWTNVTQDARLVSQLVSLWFTWFHPFFNWLDRDLFIRDMRSGDLRVRCCSPFLVNAMLALACTHSNSAQAYAVPGGMASKGAHFYSEAKRLFSQEEGRITLATTQALALLSVYASLTCKERSSWIYRNNFAFAVDELSKQHPISRPTVHHRVIDHTIWGLFNIATLKALAFCKVPTIKIPNRPLPSLVCSAEDVWHPYPLQLRGMQAHGSCVFHALCGLNRIVHDLAWVFFGGGNPPQADLRTQTKEFHSRLRDWENQLPVCLREQEETQVPHALCLHMYYYCICITISQYAPSIKPDPDNTSPFPNPNHLPDTPSLFYARKISALMRIHRSAWGADRIPVPNMLWVTTALLILLPSLSNPQNREAFIRLAVSAKTFARRWAVGKAKLELVQRRARDMGVEWPVEIGALFADEEAQVASGSGSSRKRARVGS</sequence>
<dbReference type="PANTHER" id="PTHR47256">
    <property type="entry name" value="ZN(II)2CYS6 TRANSCRIPTION FACTOR (EUROFUNG)-RELATED"/>
    <property type="match status" value="1"/>
</dbReference>
<dbReference type="AlphaFoldDB" id="A0A7R7VPJ6"/>
<keyword evidence="6" id="KW-0175">Coiled coil</keyword>
<dbReference type="CDD" id="cd12148">
    <property type="entry name" value="fungal_TF_MHR"/>
    <property type="match status" value="1"/>
</dbReference>
<keyword evidence="2" id="KW-0805">Transcription regulation</keyword>
<dbReference type="Pfam" id="PF00172">
    <property type="entry name" value="Zn_clus"/>
    <property type="match status" value="1"/>
</dbReference>
<evidence type="ECO:0000256" key="4">
    <source>
        <dbReference type="ARBA" id="ARBA00023163"/>
    </source>
</evidence>
<evidence type="ECO:0000259" key="8">
    <source>
        <dbReference type="PROSITE" id="PS50048"/>
    </source>
</evidence>
<dbReference type="InterPro" id="IPR036864">
    <property type="entry name" value="Zn2-C6_fun-type_DNA-bd_sf"/>
</dbReference>
<dbReference type="PANTHER" id="PTHR47256:SF1">
    <property type="entry name" value="ZN(II)2CYS6 TRANSCRIPTION FACTOR (EUROFUNG)"/>
    <property type="match status" value="1"/>
</dbReference>
<dbReference type="GeneID" id="66982828"/>
<dbReference type="GO" id="GO:0008270">
    <property type="term" value="F:zinc ion binding"/>
    <property type="evidence" value="ECO:0007669"/>
    <property type="project" value="InterPro"/>
</dbReference>
<evidence type="ECO:0000256" key="5">
    <source>
        <dbReference type="ARBA" id="ARBA00023242"/>
    </source>
</evidence>
<reference evidence="9" key="1">
    <citation type="submission" date="2021-01" db="EMBL/GenBank/DDBJ databases">
        <authorList>
            <consortium name="Aspergillus chevalieri M1 genome sequencing consortium"/>
            <person name="Kazuki M."/>
            <person name="Futagami T."/>
        </authorList>
    </citation>
    <scope>NUCLEOTIDE SEQUENCE</scope>
    <source>
        <strain evidence="9">M1</strain>
    </source>
</reference>
<feature type="compositionally biased region" description="Polar residues" evidence="7">
    <location>
        <begin position="151"/>
        <end position="163"/>
    </location>
</feature>
<dbReference type="PROSITE" id="PS00463">
    <property type="entry name" value="ZN2_CY6_FUNGAL_1"/>
    <property type="match status" value="1"/>
</dbReference>
<evidence type="ECO:0000256" key="6">
    <source>
        <dbReference type="SAM" id="Coils"/>
    </source>
</evidence>
<dbReference type="SMART" id="SM00066">
    <property type="entry name" value="GAL4"/>
    <property type="match status" value="1"/>
</dbReference>
<gene>
    <name evidence="9" type="ORF">ACHE_41034S</name>
</gene>
<dbReference type="GO" id="GO:0006351">
    <property type="term" value="P:DNA-templated transcription"/>
    <property type="evidence" value="ECO:0007669"/>
    <property type="project" value="InterPro"/>
</dbReference>
<protein>
    <recommendedName>
        <fullName evidence="8">Zn(2)-C6 fungal-type domain-containing protein</fullName>
    </recommendedName>
</protein>
<feature type="coiled-coil region" evidence="6">
    <location>
        <begin position="75"/>
        <end position="102"/>
    </location>
</feature>
<feature type="domain" description="Zn(2)-C6 fungal-type" evidence="8">
    <location>
        <begin position="37"/>
        <end position="66"/>
    </location>
</feature>
<keyword evidence="3" id="KW-0238">DNA-binding</keyword>
<evidence type="ECO:0000313" key="9">
    <source>
        <dbReference type="EMBL" id="BCR88470.1"/>
    </source>
</evidence>